<organism evidence="2 3">
    <name type="scientific">Perkinsus chesapeaki</name>
    <name type="common">Clam parasite</name>
    <name type="synonym">Perkinsus andrewsi</name>
    <dbReference type="NCBI Taxonomy" id="330153"/>
    <lineage>
        <taxon>Eukaryota</taxon>
        <taxon>Sar</taxon>
        <taxon>Alveolata</taxon>
        <taxon>Perkinsozoa</taxon>
        <taxon>Perkinsea</taxon>
        <taxon>Perkinsida</taxon>
        <taxon>Perkinsidae</taxon>
        <taxon>Perkinsus</taxon>
    </lineage>
</organism>
<proteinExistence type="predicted"/>
<gene>
    <name evidence="2" type="ORF">FOL47_011138</name>
</gene>
<dbReference type="Proteomes" id="UP000591131">
    <property type="component" value="Unassembled WGS sequence"/>
</dbReference>
<dbReference type="OrthoDB" id="432964at2759"/>
<feature type="region of interest" description="Disordered" evidence="1">
    <location>
        <begin position="96"/>
        <end position="116"/>
    </location>
</feature>
<comment type="caution">
    <text evidence="2">The sequence shown here is derived from an EMBL/GenBank/DDBJ whole genome shotgun (WGS) entry which is preliminary data.</text>
</comment>
<feature type="region of interest" description="Disordered" evidence="1">
    <location>
        <begin position="337"/>
        <end position="403"/>
    </location>
</feature>
<keyword evidence="3" id="KW-1185">Reference proteome</keyword>
<feature type="compositionally biased region" description="Polar residues" evidence="1">
    <location>
        <begin position="337"/>
        <end position="370"/>
    </location>
</feature>
<reference evidence="2 3" key="1">
    <citation type="submission" date="2020-04" db="EMBL/GenBank/DDBJ databases">
        <title>Perkinsus chesapeaki whole genome sequence.</title>
        <authorList>
            <person name="Bogema D.R."/>
        </authorList>
    </citation>
    <scope>NUCLEOTIDE SEQUENCE [LARGE SCALE GENOMIC DNA]</scope>
    <source>
        <strain evidence="2">ATCC PRA-425</strain>
    </source>
</reference>
<feature type="compositionally biased region" description="Polar residues" evidence="1">
    <location>
        <begin position="96"/>
        <end position="105"/>
    </location>
</feature>
<dbReference type="AlphaFoldDB" id="A0A7J6KZL2"/>
<evidence type="ECO:0000313" key="2">
    <source>
        <dbReference type="EMBL" id="KAF4652352.1"/>
    </source>
</evidence>
<evidence type="ECO:0000256" key="1">
    <source>
        <dbReference type="SAM" id="MobiDB-lite"/>
    </source>
</evidence>
<name>A0A7J6KZL2_PERCH</name>
<protein>
    <submittedName>
        <fullName evidence="2">Uncharacterized protein</fullName>
    </submittedName>
</protein>
<sequence>MSEVGAGAPADEVLEVLHLICDSDVTVQKLSDFLVSSQVTKARALACLAPGLIAAATSAITPPEGTTASVWKGTVASLLQAAREEASDQLNHRVQQATRDIQSKSPGVPIRGNSRGSRHRRVFAKAMKSVASRIGNTDFPTSLVPPQKVLEVLYLNPGAYIDFEKYFLSSPDPSSSGGFEGSLAEDMEGNPVVVKSFRSSDSTEKGKPMKNYSAKWSRAFIIYSLAVLIIQDCRCTTSKDSVDLGSPTESSDDESSDEADDKLSILDMLMFYDRILWYAAEYNWSVASLVDKTIRQAIDSACRSGTKSLAQCYQSFDLWSGKASEAVGLAMNSQTFYRSKGSPHQESTTQATSSFRGTSQSQRPFNPSKQGTKRVFESRGFTQPPPPPKQSSAGSFRSEFSHK</sequence>
<evidence type="ECO:0000313" key="3">
    <source>
        <dbReference type="Proteomes" id="UP000591131"/>
    </source>
</evidence>
<dbReference type="EMBL" id="JAAPAO010000935">
    <property type="protein sequence ID" value="KAF4652352.1"/>
    <property type="molecule type" value="Genomic_DNA"/>
</dbReference>
<accession>A0A7J6KZL2</accession>
<feature type="region of interest" description="Disordered" evidence="1">
    <location>
        <begin position="239"/>
        <end position="258"/>
    </location>
</feature>